<feature type="compositionally biased region" description="Polar residues" evidence="1">
    <location>
        <begin position="9"/>
        <end position="30"/>
    </location>
</feature>
<dbReference type="AlphaFoldDB" id="R0KZ14"/>
<accession>R0KZ14</accession>
<dbReference type="EMBL" id="KB747347">
    <property type="protein sequence ID" value="EOA93237.1"/>
    <property type="molecule type" value="Genomic_DNA"/>
</dbReference>
<reference evidence="3" key="1">
    <citation type="journal article" date="2013" name="Nat. Genet.">
        <title>The duck genome and transcriptome provide insight into an avian influenza virus reservoir species.</title>
        <authorList>
            <person name="Huang Y."/>
            <person name="Li Y."/>
            <person name="Burt D.W."/>
            <person name="Chen H."/>
            <person name="Zhang Y."/>
            <person name="Qian W."/>
            <person name="Kim H."/>
            <person name="Gan S."/>
            <person name="Zhao Y."/>
            <person name="Li J."/>
            <person name="Yi K."/>
            <person name="Feng H."/>
            <person name="Zhu P."/>
            <person name="Li B."/>
            <person name="Liu Q."/>
            <person name="Fairley S."/>
            <person name="Magor K.E."/>
            <person name="Du Z."/>
            <person name="Hu X."/>
            <person name="Goodman L."/>
            <person name="Tafer H."/>
            <person name="Vignal A."/>
            <person name="Lee T."/>
            <person name="Kim K.W."/>
            <person name="Sheng Z."/>
            <person name="An Y."/>
            <person name="Searle S."/>
            <person name="Herrero J."/>
            <person name="Groenen M.A."/>
            <person name="Crooijmans R.P."/>
            <person name="Faraut T."/>
            <person name="Cai Q."/>
            <person name="Webster R.G."/>
            <person name="Aldridge J.R."/>
            <person name="Warren W.C."/>
            <person name="Bartschat S."/>
            <person name="Kehr S."/>
            <person name="Marz M."/>
            <person name="Stadler P.F."/>
            <person name="Smith J."/>
            <person name="Kraus R.H."/>
            <person name="Zhao Y."/>
            <person name="Ren L."/>
            <person name="Fei J."/>
            <person name="Morisson M."/>
            <person name="Kaiser P."/>
            <person name="Griffin D.K."/>
            <person name="Rao M."/>
            <person name="Pitel F."/>
            <person name="Wang J."/>
            <person name="Li N."/>
        </authorList>
    </citation>
    <scope>NUCLEOTIDE SEQUENCE [LARGE SCALE GENOMIC DNA]</scope>
</reference>
<evidence type="ECO:0000313" key="3">
    <source>
        <dbReference type="Proteomes" id="UP000296049"/>
    </source>
</evidence>
<name>R0KZ14_ANAPL</name>
<gene>
    <name evidence="2" type="ORF">Anapl_14353</name>
</gene>
<dbReference type="Proteomes" id="UP000296049">
    <property type="component" value="Unassembled WGS sequence"/>
</dbReference>
<evidence type="ECO:0000313" key="2">
    <source>
        <dbReference type="EMBL" id="EOA93237.1"/>
    </source>
</evidence>
<keyword evidence="3" id="KW-1185">Reference proteome</keyword>
<protein>
    <submittedName>
        <fullName evidence="2">Uncharacterized protein</fullName>
    </submittedName>
</protein>
<organism evidence="2 3">
    <name type="scientific">Anas platyrhynchos</name>
    <name type="common">Mallard</name>
    <name type="synonym">Anas boschas</name>
    <dbReference type="NCBI Taxonomy" id="8839"/>
    <lineage>
        <taxon>Eukaryota</taxon>
        <taxon>Metazoa</taxon>
        <taxon>Chordata</taxon>
        <taxon>Craniata</taxon>
        <taxon>Vertebrata</taxon>
        <taxon>Euteleostomi</taxon>
        <taxon>Archelosauria</taxon>
        <taxon>Archosauria</taxon>
        <taxon>Dinosauria</taxon>
        <taxon>Saurischia</taxon>
        <taxon>Theropoda</taxon>
        <taxon>Coelurosauria</taxon>
        <taxon>Aves</taxon>
        <taxon>Neognathae</taxon>
        <taxon>Galloanserae</taxon>
        <taxon>Anseriformes</taxon>
        <taxon>Anatidae</taxon>
        <taxon>Anatinae</taxon>
        <taxon>Anas</taxon>
    </lineage>
</organism>
<feature type="region of interest" description="Disordered" evidence="1">
    <location>
        <begin position="1"/>
        <end position="36"/>
    </location>
</feature>
<proteinExistence type="predicted"/>
<sequence>MPSAHVQKEGTTQTEESSQNNCSVRYNNDGKQTKSMHRGAVEMKYHQGLVTDSAIRSALAHPNALLCLPVHELDASSLCAGSPSRLERAFVLVNLKCPHHP</sequence>
<evidence type="ECO:0000256" key="1">
    <source>
        <dbReference type="SAM" id="MobiDB-lite"/>
    </source>
</evidence>